<feature type="region of interest" description="Disordered" evidence="2">
    <location>
        <begin position="1"/>
        <end position="22"/>
    </location>
</feature>
<dbReference type="RefSeq" id="XP_018000484.1">
    <property type="nucleotide sequence ID" value="XM_018147863.1"/>
</dbReference>
<comment type="caution">
    <text evidence="3">The sequence shown here is derived from an EMBL/GenBank/DDBJ whole genome shotgun (WGS) entry which is preliminary data.</text>
</comment>
<dbReference type="EMBL" id="LFJN01000012">
    <property type="protein sequence ID" value="KPI40521.1"/>
    <property type="molecule type" value="Genomic_DNA"/>
</dbReference>
<dbReference type="GeneID" id="28739743"/>
<gene>
    <name evidence="3" type="ORF">AB675_7492</name>
</gene>
<reference evidence="3 4" key="1">
    <citation type="submission" date="2015-06" db="EMBL/GenBank/DDBJ databases">
        <title>Draft genome of the ant-associated black yeast Phialophora attae CBS 131958.</title>
        <authorList>
            <person name="Moreno L.F."/>
            <person name="Stielow B.J."/>
            <person name="de Hoog S."/>
            <person name="Vicente V.A."/>
            <person name="Weiss V.A."/>
            <person name="de Vries M."/>
            <person name="Cruz L.M."/>
            <person name="Souza E.M."/>
        </authorList>
    </citation>
    <scope>NUCLEOTIDE SEQUENCE [LARGE SCALE GENOMIC DNA]</scope>
    <source>
        <strain evidence="3 4">CBS 131958</strain>
    </source>
</reference>
<evidence type="ECO:0000313" key="3">
    <source>
        <dbReference type="EMBL" id="KPI40521.1"/>
    </source>
</evidence>
<dbReference type="AlphaFoldDB" id="A0A0N0NMJ1"/>
<dbReference type="STRING" id="1664694.A0A0N0NMJ1"/>
<dbReference type="PANTHER" id="PTHR11786:SF0">
    <property type="entry name" value="ARYLAMINE N-ACETYLTRANSFERASE 4-RELATED"/>
    <property type="match status" value="1"/>
</dbReference>
<dbReference type="GO" id="GO:0016407">
    <property type="term" value="F:acetyltransferase activity"/>
    <property type="evidence" value="ECO:0007669"/>
    <property type="project" value="InterPro"/>
</dbReference>
<comment type="similarity">
    <text evidence="1">Belongs to the arylamine N-acetyltransferase family.</text>
</comment>
<dbReference type="PANTHER" id="PTHR11786">
    <property type="entry name" value="N-HYDROXYARYLAMINE O-ACETYLTRANSFERASE"/>
    <property type="match status" value="1"/>
</dbReference>
<protein>
    <submittedName>
        <fullName evidence="3">N-hydroxyarylamine O-acetyltransferase</fullName>
    </submittedName>
</protein>
<sequence length="348" mass="38893">MPGTTASHPPASAPHPLSARPTYTDSQLSAYLSLLPSQPPLTLPATQKLISDSPIAALRKLHLLQLAFAPFGSIAMHYSPHRIVSIDPDYLYHKIVHRRQGGYCMELNCFWSTVLRSLGFDVYIAGARVSKAEMGSQGSHGFGGYGHQVTIVRIEGEKWLSDVGFGGRMSLEPVKLEVGARGKGMLGWWQRLAYRGVADFTQGDHKVWVVDVHDEWAGEVVQREEVFEGVQAEEGWRPAYCFADAEWLPADFEMLNYRMCRDSFFTRTLILTRPILNQQGTECVGQLTLMSDELSRTMSGEGQNEEKEVLGKFSKEQDRVEALEKWFSIKLTPDEARGIRGASSEIRG</sequence>
<dbReference type="OrthoDB" id="10260017at2759"/>
<dbReference type="InterPro" id="IPR053710">
    <property type="entry name" value="Arylamine_NAT_domain_sf"/>
</dbReference>
<keyword evidence="3" id="KW-0808">Transferase</keyword>
<feature type="compositionally biased region" description="Low complexity" evidence="2">
    <location>
        <begin position="1"/>
        <end position="19"/>
    </location>
</feature>
<dbReference type="VEuPathDB" id="FungiDB:AB675_7492"/>
<dbReference type="Pfam" id="PF00797">
    <property type="entry name" value="Acetyltransf_2"/>
    <property type="match status" value="1"/>
</dbReference>
<organism evidence="3 4">
    <name type="scientific">Cyphellophora attinorum</name>
    <dbReference type="NCBI Taxonomy" id="1664694"/>
    <lineage>
        <taxon>Eukaryota</taxon>
        <taxon>Fungi</taxon>
        <taxon>Dikarya</taxon>
        <taxon>Ascomycota</taxon>
        <taxon>Pezizomycotina</taxon>
        <taxon>Eurotiomycetes</taxon>
        <taxon>Chaetothyriomycetidae</taxon>
        <taxon>Chaetothyriales</taxon>
        <taxon>Cyphellophoraceae</taxon>
        <taxon>Cyphellophora</taxon>
    </lineage>
</organism>
<evidence type="ECO:0000256" key="1">
    <source>
        <dbReference type="ARBA" id="ARBA00006547"/>
    </source>
</evidence>
<dbReference type="Proteomes" id="UP000038010">
    <property type="component" value="Unassembled WGS sequence"/>
</dbReference>
<accession>A0A0N0NMJ1</accession>
<name>A0A0N0NMJ1_9EURO</name>
<dbReference type="SUPFAM" id="SSF54001">
    <property type="entry name" value="Cysteine proteinases"/>
    <property type="match status" value="1"/>
</dbReference>
<dbReference type="InterPro" id="IPR001447">
    <property type="entry name" value="Arylamine_N-AcTrfase"/>
</dbReference>
<keyword evidence="4" id="KW-1185">Reference proteome</keyword>
<proteinExistence type="inferred from homology"/>
<dbReference type="InterPro" id="IPR038765">
    <property type="entry name" value="Papain-like_cys_pep_sf"/>
</dbReference>
<evidence type="ECO:0000256" key="2">
    <source>
        <dbReference type="SAM" id="MobiDB-lite"/>
    </source>
</evidence>
<dbReference type="Gene3D" id="3.30.2140.20">
    <property type="match status" value="1"/>
</dbReference>
<evidence type="ECO:0000313" key="4">
    <source>
        <dbReference type="Proteomes" id="UP000038010"/>
    </source>
</evidence>